<dbReference type="AlphaFoldDB" id="A0A9W6DD36"/>
<evidence type="ECO:0000313" key="2">
    <source>
        <dbReference type="EMBL" id="GKX28081.1"/>
    </source>
</evidence>
<dbReference type="Gene3D" id="3.30.2310.20">
    <property type="entry name" value="RelE-like"/>
    <property type="match status" value="1"/>
</dbReference>
<evidence type="ECO:0000256" key="1">
    <source>
        <dbReference type="ARBA" id="ARBA00022649"/>
    </source>
</evidence>
<gene>
    <name evidence="2" type="ORF">SH1V18_05610</name>
</gene>
<dbReference type="Pfam" id="PF05016">
    <property type="entry name" value="ParE_toxin"/>
    <property type="match status" value="1"/>
</dbReference>
<dbReference type="InterPro" id="IPR035093">
    <property type="entry name" value="RelE/ParE_toxin_dom_sf"/>
</dbReference>
<organism evidence="2 3">
    <name type="scientific">Vallitalea longa</name>
    <dbReference type="NCBI Taxonomy" id="2936439"/>
    <lineage>
        <taxon>Bacteria</taxon>
        <taxon>Bacillati</taxon>
        <taxon>Bacillota</taxon>
        <taxon>Clostridia</taxon>
        <taxon>Lachnospirales</taxon>
        <taxon>Vallitaleaceae</taxon>
        <taxon>Vallitalea</taxon>
    </lineage>
</organism>
<dbReference type="RefSeq" id="WP_281812030.1">
    <property type="nucleotide sequence ID" value="NZ_BRLB01000001.1"/>
</dbReference>
<reference evidence="2" key="1">
    <citation type="submission" date="2022-06" db="EMBL/GenBank/DDBJ databases">
        <title>Vallitalea longa sp. nov., an anaerobic bacterium isolated from marine sediment.</title>
        <authorList>
            <person name="Hirano S."/>
            <person name="Terahara T."/>
            <person name="Mori K."/>
            <person name="Hamada M."/>
            <person name="Matsumoto R."/>
            <person name="Kobayashi T."/>
        </authorList>
    </citation>
    <scope>NUCLEOTIDE SEQUENCE</scope>
    <source>
        <strain evidence="2">SH18-1</strain>
    </source>
</reference>
<sequence>MSKPYKIIYYPTAMDDVRNILNYISIDNPPAAYHLIDKIDHAIQSLADFPSKGAIPKDPQLKTKQYRMLIIESYIVFYISNHTLSEIEIMRVLSSKIIKIFFDAH</sequence>
<proteinExistence type="predicted"/>
<accession>A0A9W6DD36</accession>
<dbReference type="Proteomes" id="UP001144256">
    <property type="component" value="Unassembled WGS sequence"/>
</dbReference>
<dbReference type="NCBIfam" id="TIGR02385">
    <property type="entry name" value="RelE_StbE"/>
    <property type="match status" value="1"/>
</dbReference>
<evidence type="ECO:0000313" key="3">
    <source>
        <dbReference type="Proteomes" id="UP001144256"/>
    </source>
</evidence>
<dbReference type="EMBL" id="BRLB01000001">
    <property type="protein sequence ID" value="GKX28081.1"/>
    <property type="molecule type" value="Genomic_DNA"/>
</dbReference>
<name>A0A9W6DD36_9FIRM</name>
<comment type="caution">
    <text evidence="2">The sequence shown here is derived from an EMBL/GenBank/DDBJ whole genome shotgun (WGS) entry which is preliminary data.</text>
</comment>
<keyword evidence="3" id="KW-1185">Reference proteome</keyword>
<protein>
    <submittedName>
        <fullName evidence="2">Uncharacterized protein</fullName>
    </submittedName>
</protein>
<keyword evidence="1" id="KW-1277">Toxin-antitoxin system</keyword>
<dbReference type="InterPro" id="IPR007712">
    <property type="entry name" value="RelE/ParE_toxin"/>
</dbReference>